<dbReference type="InterPro" id="IPR029063">
    <property type="entry name" value="SAM-dependent_MTases_sf"/>
</dbReference>
<evidence type="ECO:0000313" key="4">
    <source>
        <dbReference type="Proteomes" id="UP000322887"/>
    </source>
</evidence>
<proteinExistence type="predicted"/>
<dbReference type="PANTHER" id="PTHR34512:SF30">
    <property type="entry name" value="OUTER MEMBRANE PROTEIN ASSEMBLY FACTOR BAMB"/>
    <property type="match status" value="1"/>
</dbReference>
<dbReference type="InterPro" id="IPR018391">
    <property type="entry name" value="PQQ_b-propeller_rpt"/>
</dbReference>
<dbReference type="Proteomes" id="UP000322887">
    <property type="component" value="Chromosome"/>
</dbReference>
<dbReference type="SUPFAM" id="SSF50998">
    <property type="entry name" value="Quinoprotein alcohol dehydrogenase-like"/>
    <property type="match status" value="3"/>
</dbReference>
<sequence>MKLLSSFAFLIISCAFSTPASADWPQFRGDAARSGYTEAPLPNRMELQWTFRTKHAPAPAWPTHTRIKFDEVFQPIIVDQTVLFGSSADDQLYALDLKTGELKWKFFTEGPIRFAPAAWKDRVFVASDDGCLYALAIKDGSLLWKKQGGPQRKFIMGNDRLISHWPARGGPAVVGDQVYFAAGVWPSDGVYLYALDAATGDVIWDNQNSGQMLMNQPHGGASAKSGVSSQGYLAASEDQIFMPTGRAVPAAFERATGKFQYYHLQKNQQRGGADVVLADQFFCNAGCLYDQTNGNLTQQTGTGPMVATPKGILRGSGQSLIYSEWSDTTARDRKGQPITVRQLKEKRLIPLDYEITDLIIAGNDAYCGSHNKVTGVDYKAQANSWWSHDIKGTVRGLAASDDCLVVSTDQGVISCFANAEPNHKKTGKRPFREMPFSVRQIYSTAAQEICDKTDVKSGICIDLNADDAYLAAALARISTFQIYVVMKDAEHAATARQFLHDAGLYGSRVVVHVADSEQLPYSKHFANLVICSASLYRDMTPQLLSEARRIQRPYGGQFCRGPVRKMQVETKADLQGAGSWTHQYSNSTNTVNSDDEIVKGPLKMYWYRDMDFQIPNRHGQGPAPLVNRGVMVVGGLHGLCGLDAYNGHTLWKYRLKNNLTDMNGIHHDLSTAEVGSNFCLGGDDVFVSKDDVCHQINLKTGKLVRKLSTPVSRDDPNQNWGYLGYHDGVVYGSVSNDAHYTSPRYKGLKLRNESVLFFAMDANTGTLLWTYQPEYSIRNNAITIGNNSVYLVDREIAKADHIKEARRNGRPNPPSPEDALRKGKLKAFQAKTGMDLWHDDQEIFGTQLALSEDHEILLMFYQGIRHNFFQLPSEVGGRMAAIDAKTGKRIWDIKAEYQSHPVINGDKIYAQGGAWNLKTGKPIDFQFDRSYGCGQISASKHMMVFRSATLGYLDLTRKAGVENFGGIRLGCYINAIPAGGLVLVPDGSSQCNCSYQMQAWFALEGSE</sequence>
<dbReference type="PANTHER" id="PTHR34512">
    <property type="entry name" value="CELL SURFACE PROTEIN"/>
    <property type="match status" value="1"/>
</dbReference>
<dbReference type="SUPFAM" id="SSF53335">
    <property type="entry name" value="S-adenosyl-L-methionine-dependent methyltransferases"/>
    <property type="match status" value="1"/>
</dbReference>
<dbReference type="RefSeq" id="WP_002646030.1">
    <property type="nucleotide sequence ID" value="NZ_CP042910.1"/>
</dbReference>
<dbReference type="GeneID" id="98646181"/>
<feature type="chain" id="PRO_5046601516" evidence="1">
    <location>
        <begin position="23"/>
        <end position="1007"/>
    </location>
</feature>
<dbReference type="Gene3D" id="2.140.10.10">
    <property type="entry name" value="Quinoprotein alcohol dehydrogenase-like superfamily"/>
    <property type="match status" value="1"/>
</dbReference>
<organism evidence="3 4">
    <name type="scientific">Gimesia maris</name>
    <dbReference type="NCBI Taxonomy" id="122"/>
    <lineage>
        <taxon>Bacteria</taxon>
        <taxon>Pseudomonadati</taxon>
        <taxon>Planctomycetota</taxon>
        <taxon>Planctomycetia</taxon>
        <taxon>Planctomycetales</taxon>
        <taxon>Planctomycetaceae</taxon>
        <taxon>Gimesia</taxon>
    </lineage>
</organism>
<accession>A0ABX5YJ21</accession>
<dbReference type="InterPro" id="IPR002372">
    <property type="entry name" value="PQQ_rpt_dom"/>
</dbReference>
<name>A0ABX5YJ21_9PLAN</name>
<feature type="signal peptide" evidence="1">
    <location>
        <begin position="1"/>
        <end position="22"/>
    </location>
</feature>
<protein>
    <submittedName>
        <fullName evidence="3">Outer membrane biogenesis protein BamB</fullName>
    </submittedName>
</protein>
<evidence type="ECO:0000259" key="2">
    <source>
        <dbReference type="Pfam" id="PF13360"/>
    </source>
</evidence>
<dbReference type="SMART" id="SM00564">
    <property type="entry name" value="PQQ"/>
    <property type="match status" value="6"/>
</dbReference>
<dbReference type="EMBL" id="CP042910">
    <property type="protein sequence ID" value="QEG15706.1"/>
    <property type="molecule type" value="Genomic_DNA"/>
</dbReference>
<reference evidence="3 4" key="1">
    <citation type="submission" date="2019-08" db="EMBL/GenBank/DDBJ databases">
        <title>Deep-cultivation of Planctomycetes and their phenomic and genomic characterization uncovers novel biology.</title>
        <authorList>
            <person name="Wiegand S."/>
            <person name="Jogler M."/>
            <person name="Boedeker C."/>
            <person name="Pinto D."/>
            <person name="Vollmers J."/>
            <person name="Rivas-Marin E."/>
            <person name="Kohn T."/>
            <person name="Peeters S.H."/>
            <person name="Heuer A."/>
            <person name="Rast P."/>
            <person name="Oberbeckmann S."/>
            <person name="Bunk B."/>
            <person name="Jeske O."/>
            <person name="Meyerdierks A."/>
            <person name="Storesund J.E."/>
            <person name="Kallscheuer N."/>
            <person name="Luecker S."/>
            <person name="Lage O.M."/>
            <person name="Pohl T."/>
            <person name="Merkel B.J."/>
            <person name="Hornburger P."/>
            <person name="Mueller R.-W."/>
            <person name="Bruemmer F."/>
            <person name="Labrenz M."/>
            <person name="Spormann A.M."/>
            <person name="Op den Camp H."/>
            <person name="Overmann J."/>
            <person name="Amann R."/>
            <person name="Jetten M.S.M."/>
            <person name="Mascher T."/>
            <person name="Medema M.H."/>
            <person name="Devos D.P."/>
            <person name="Kaster A.-K."/>
            <person name="Ovreas L."/>
            <person name="Rohde M."/>
            <person name="Galperin M.Y."/>
            <person name="Jogler C."/>
        </authorList>
    </citation>
    <scope>NUCLEOTIDE SEQUENCE [LARGE SCALE GENOMIC DNA]</scope>
    <source>
        <strain evidence="3 4">DSM 8797</strain>
    </source>
</reference>
<evidence type="ECO:0000256" key="1">
    <source>
        <dbReference type="SAM" id="SignalP"/>
    </source>
</evidence>
<keyword evidence="4" id="KW-1185">Reference proteome</keyword>
<dbReference type="Gene3D" id="3.40.50.150">
    <property type="entry name" value="Vaccinia Virus protein VP39"/>
    <property type="match status" value="1"/>
</dbReference>
<feature type="domain" description="Pyrrolo-quinoline quinone repeat" evidence="2">
    <location>
        <begin position="757"/>
        <end position="920"/>
    </location>
</feature>
<dbReference type="Gene3D" id="2.130.10.10">
    <property type="entry name" value="YVTN repeat-like/Quinoprotein amine dehydrogenase"/>
    <property type="match status" value="2"/>
</dbReference>
<feature type="domain" description="Pyrrolo-quinoline quinone repeat" evidence="2">
    <location>
        <begin position="77"/>
        <end position="257"/>
    </location>
</feature>
<keyword evidence="1" id="KW-0732">Signal</keyword>
<gene>
    <name evidence="3" type="ORF">GmarT_15490</name>
</gene>
<dbReference type="InterPro" id="IPR011047">
    <property type="entry name" value="Quinoprotein_ADH-like_sf"/>
</dbReference>
<dbReference type="Pfam" id="PF13360">
    <property type="entry name" value="PQQ_2"/>
    <property type="match status" value="2"/>
</dbReference>
<dbReference type="InterPro" id="IPR015943">
    <property type="entry name" value="WD40/YVTN_repeat-like_dom_sf"/>
</dbReference>
<evidence type="ECO:0000313" key="3">
    <source>
        <dbReference type="EMBL" id="QEG15706.1"/>
    </source>
</evidence>